<feature type="non-terminal residue" evidence="1">
    <location>
        <position position="1"/>
    </location>
</feature>
<evidence type="ECO:0000313" key="2">
    <source>
        <dbReference type="Proteomes" id="UP001432027"/>
    </source>
</evidence>
<dbReference type="PANTHER" id="PTHR31664:SF4">
    <property type="entry name" value="DUF4440 DOMAIN-CONTAINING PROTEIN"/>
    <property type="match status" value="1"/>
</dbReference>
<evidence type="ECO:0000313" key="1">
    <source>
        <dbReference type="EMBL" id="GMS99228.1"/>
    </source>
</evidence>
<accession>A0AAV5TYR8</accession>
<proteinExistence type="predicted"/>
<dbReference type="PANTHER" id="PTHR31664">
    <property type="entry name" value="PROTEIN CBG16427"/>
    <property type="match status" value="1"/>
</dbReference>
<comment type="caution">
    <text evidence="1">The sequence shown here is derived from an EMBL/GenBank/DDBJ whole genome shotgun (WGS) entry which is preliminary data.</text>
</comment>
<gene>
    <name evidence="1" type="ORF">PENTCL1PPCAC_21403</name>
</gene>
<dbReference type="InterPro" id="IPR032710">
    <property type="entry name" value="NTF2-like_dom_sf"/>
</dbReference>
<dbReference type="EMBL" id="BTSX01000005">
    <property type="protein sequence ID" value="GMS99228.1"/>
    <property type="molecule type" value="Genomic_DNA"/>
</dbReference>
<organism evidence="1 2">
    <name type="scientific">Pristionchus entomophagus</name>
    <dbReference type="NCBI Taxonomy" id="358040"/>
    <lineage>
        <taxon>Eukaryota</taxon>
        <taxon>Metazoa</taxon>
        <taxon>Ecdysozoa</taxon>
        <taxon>Nematoda</taxon>
        <taxon>Chromadorea</taxon>
        <taxon>Rhabditida</taxon>
        <taxon>Rhabditina</taxon>
        <taxon>Diplogasteromorpha</taxon>
        <taxon>Diplogasteroidea</taxon>
        <taxon>Neodiplogasteridae</taxon>
        <taxon>Pristionchus</taxon>
    </lineage>
</organism>
<dbReference type="AlphaFoldDB" id="A0AAV5TYR8"/>
<name>A0AAV5TYR8_9BILA</name>
<keyword evidence="2" id="KW-1185">Reference proteome</keyword>
<dbReference type="Proteomes" id="UP001432027">
    <property type="component" value="Unassembled WGS sequence"/>
</dbReference>
<dbReference type="Gene3D" id="3.10.450.50">
    <property type="match status" value="1"/>
</dbReference>
<evidence type="ECO:0008006" key="3">
    <source>
        <dbReference type="Google" id="ProtNLM"/>
    </source>
</evidence>
<sequence>EYGTIYEAMMKKNVIAYESGNVAGALEMYDEHGVVVDKKEIKSFFGADQIKQMIEGFIKMGKVEFQSLNKNIHDVGGDRFYVTADFESKFVDSGVAMKGSFEQLFHKKGDQYKCVYECFSMQ</sequence>
<reference evidence="1" key="1">
    <citation type="submission" date="2023-10" db="EMBL/GenBank/DDBJ databases">
        <title>Genome assembly of Pristionchus species.</title>
        <authorList>
            <person name="Yoshida K."/>
            <person name="Sommer R.J."/>
        </authorList>
    </citation>
    <scope>NUCLEOTIDE SEQUENCE</scope>
    <source>
        <strain evidence="1">RS0144</strain>
    </source>
</reference>
<dbReference type="SUPFAM" id="SSF54427">
    <property type="entry name" value="NTF2-like"/>
    <property type="match status" value="1"/>
</dbReference>
<protein>
    <recommendedName>
        <fullName evidence="3">Nuclear transport factor 2 family protein</fullName>
    </recommendedName>
</protein>